<feature type="compositionally biased region" description="Polar residues" evidence="1">
    <location>
        <begin position="1"/>
        <end position="21"/>
    </location>
</feature>
<dbReference type="OrthoDB" id="2603at2759"/>
<sequence length="505" mass="56386">MDSGTNGESNSISKNNDQNTSYRRRRRGHHHHHHHFKSREPLQKHQNLQFHHAQGPFSFLNPTRAHFTFHPPPASQRGVKFVPREEEGEGDEIIASGAGADDHDHDHHITKPPPSTTRTRTQLAQHVRFLWRARDNRKGRHAIQITSPPQGSTKRKITVPQHTSHPYQILLGVKRTLTYFPIWDISWLVAMTFTLGSVVWVLNGFFSWLPVVAPSTEFPGESEYAGGISAFVGAIVFFEVGSILLVIEAVNADQVGCFGWAVEEVFFEKGEKKNQKDSSSLYGGGDGGGEQRYRLMPSIAHCRHHHQNKRNLVGKPSRKHLELTSTSTSTSTSTTTSTSSWQWLPTLTSLRTHYIHDLGFLAGATQLFAATVFGVSGITALPGINNHLTPQWRLNAAYWIPQVIGGAGFIVSSSLYLLETQRKWYIPAPRVLGWHIAFWNLIGSVGFTLCGALGMVYGSSGAQYQAGLATFWGSWAFLIGSYLQLYESLDKHPVEQVSSMEEYAE</sequence>
<dbReference type="Proteomes" id="UP000288859">
    <property type="component" value="Unassembled WGS sequence"/>
</dbReference>
<feature type="transmembrane region" description="Helical" evidence="2">
    <location>
        <begin position="396"/>
        <end position="418"/>
    </location>
</feature>
<feature type="compositionally biased region" description="Basic and acidic residues" evidence="1">
    <location>
        <begin position="100"/>
        <end position="109"/>
    </location>
</feature>
<feature type="transmembrane region" description="Helical" evidence="2">
    <location>
        <begin position="464"/>
        <end position="483"/>
    </location>
</feature>
<name>A0A438MQR9_EXOME</name>
<evidence type="ECO:0000313" key="3">
    <source>
        <dbReference type="EMBL" id="RVX65986.1"/>
    </source>
</evidence>
<feature type="region of interest" description="Disordered" evidence="1">
    <location>
        <begin position="95"/>
        <end position="121"/>
    </location>
</feature>
<gene>
    <name evidence="3" type="ORF">B0A52_09912</name>
</gene>
<reference evidence="3 4" key="1">
    <citation type="submission" date="2017-03" db="EMBL/GenBank/DDBJ databases">
        <title>Genomes of endolithic fungi from Antarctica.</title>
        <authorList>
            <person name="Coleine C."/>
            <person name="Masonjones S."/>
            <person name="Stajich J.E."/>
        </authorList>
    </citation>
    <scope>NUCLEOTIDE SEQUENCE [LARGE SCALE GENOMIC DNA]</scope>
    <source>
        <strain evidence="3 4">CCFEE 6314</strain>
    </source>
</reference>
<feature type="transmembrane region" description="Helical" evidence="2">
    <location>
        <begin position="228"/>
        <end position="247"/>
    </location>
</feature>
<feature type="compositionally biased region" description="Basic residues" evidence="1">
    <location>
        <begin position="22"/>
        <end position="37"/>
    </location>
</feature>
<accession>A0A438MQR9</accession>
<evidence type="ECO:0008006" key="5">
    <source>
        <dbReference type="Google" id="ProtNLM"/>
    </source>
</evidence>
<keyword evidence="2" id="KW-0472">Membrane</keyword>
<dbReference type="AlphaFoldDB" id="A0A438MQR9"/>
<feature type="region of interest" description="Disordered" evidence="1">
    <location>
        <begin position="1"/>
        <end position="41"/>
    </location>
</feature>
<evidence type="ECO:0000256" key="2">
    <source>
        <dbReference type="SAM" id="Phobius"/>
    </source>
</evidence>
<feature type="transmembrane region" description="Helical" evidence="2">
    <location>
        <begin position="358"/>
        <end position="384"/>
    </location>
</feature>
<evidence type="ECO:0000256" key="1">
    <source>
        <dbReference type="SAM" id="MobiDB-lite"/>
    </source>
</evidence>
<keyword evidence="2" id="KW-1133">Transmembrane helix</keyword>
<organism evidence="3 4">
    <name type="scientific">Exophiala mesophila</name>
    <name type="common">Black yeast-like fungus</name>
    <dbReference type="NCBI Taxonomy" id="212818"/>
    <lineage>
        <taxon>Eukaryota</taxon>
        <taxon>Fungi</taxon>
        <taxon>Dikarya</taxon>
        <taxon>Ascomycota</taxon>
        <taxon>Pezizomycotina</taxon>
        <taxon>Eurotiomycetes</taxon>
        <taxon>Chaetothyriomycetidae</taxon>
        <taxon>Chaetothyriales</taxon>
        <taxon>Herpotrichiellaceae</taxon>
        <taxon>Exophiala</taxon>
    </lineage>
</organism>
<comment type="caution">
    <text evidence="3">The sequence shown here is derived from an EMBL/GenBank/DDBJ whole genome shotgun (WGS) entry which is preliminary data.</text>
</comment>
<feature type="transmembrane region" description="Helical" evidence="2">
    <location>
        <begin position="438"/>
        <end position="458"/>
    </location>
</feature>
<evidence type="ECO:0000313" key="4">
    <source>
        <dbReference type="Proteomes" id="UP000288859"/>
    </source>
</evidence>
<feature type="transmembrane region" description="Helical" evidence="2">
    <location>
        <begin position="185"/>
        <end position="208"/>
    </location>
</feature>
<keyword evidence="2" id="KW-0812">Transmembrane</keyword>
<protein>
    <recommendedName>
        <fullName evidence="5">Integral membrane protein</fullName>
    </recommendedName>
</protein>
<dbReference type="EMBL" id="NAJM01000072">
    <property type="protein sequence ID" value="RVX65986.1"/>
    <property type="molecule type" value="Genomic_DNA"/>
</dbReference>
<proteinExistence type="predicted"/>
<dbReference type="VEuPathDB" id="FungiDB:PV10_02853"/>